<organism evidence="2 3">
    <name type="scientific">Rhodococcus ruber</name>
    <dbReference type="NCBI Taxonomy" id="1830"/>
    <lineage>
        <taxon>Bacteria</taxon>
        <taxon>Bacillati</taxon>
        <taxon>Actinomycetota</taxon>
        <taxon>Actinomycetes</taxon>
        <taxon>Mycobacteriales</taxon>
        <taxon>Nocardiaceae</taxon>
        <taxon>Rhodococcus</taxon>
    </lineage>
</organism>
<evidence type="ECO:0000313" key="2">
    <source>
        <dbReference type="EMBL" id="CDZ90760.1"/>
    </source>
</evidence>
<proteinExistence type="predicted"/>
<dbReference type="EMBL" id="CCSD01000089">
    <property type="protein sequence ID" value="CDZ90760.1"/>
    <property type="molecule type" value="Genomic_DNA"/>
</dbReference>
<dbReference type="Proteomes" id="UP000042997">
    <property type="component" value="Unassembled WGS sequence"/>
</dbReference>
<feature type="compositionally biased region" description="Polar residues" evidence="1">
    <location>
        <begin position="1"/>
        <end position="12"/>
    </location>
</feature>
<evidence type="ECO:0000256" key="1">
    <source>
        <dbReference type="SAM" id="MobiDB-lite"/>
    </source>
</evidence>
<sequence length="70" mass="8014">MPHHGSSGSQPTAFVPGTDRRPDYVAGKSLRMGAWMRHGWRAFSPIAMPGRPPSARSRRRWTRWEPARRC</sequence>
<dbReference type="AlphaFoldDB" id="A0A098BRB6"/>
<protein>
    <submittedName>
        <fullName evidence="2">Uncharacterized protein</fullName>
    </submittedName>
</protein>
<feature type="region of interest" description="Disordered" evidence="1">
    <location>
        <begin position="1"/>
        <end position="22"/>
    </location>
</feature>
<accession>A0A098BRB6</accession>
<feature type="region of interest" description="Disordered" evidence="1">
    <location>
        <begin position="50"/>
        <end position="70"/>
    </location>
</feature>
<reference evidence="2 3" key="1">
    <citation type="journal article" date="2014" name="Genome Announc.">
        <title>Draft Genome Sequence of Propane- and Butane-Oxidizing Actinobacterium Rhodococcus ruber IEGM 231.</title>
        <authorList>
            <person name="Ivshina I.B."/>
            <person name="Kuyukina M.S."/>
            <person name="Krivoruchko A.V."/>
            <person name="Barbe V."/>
            <person name="Fischer C."/>
        </authorList>
    </citation>
    <scope>NUCLEOTIDE SEQUENCE [LARGE SCALE GENOMIC DNA]</scope>
</reference>
<evidence type="ECO:0000313" key="3">
    <source>
        <dbReference type="Proteomes" id="UP000042997"/>
    </source>
</evidence>
<gene>
    <name evidence="2" type="ORF">RHRU231_750107</name>
</gene>
<name>A0A098BRB6_9NOCA</name>